<evidence type="ECO:0000256" key="1">
    <source>
        <dbReference type="SAM" id="MobiDB-lite"/>
    </source>
</evidence>
<evidence type="ECO:0000313" key="2">
    <source>
        <dbReference type="EMBL" id="KAL5109913.1"/>
    </source>
</evidence>
<feature type="compositionally biased region" description="Low complexity" evidence="1">
    <location>
        <begin position="144"/>
        <end position="173"/>
    </location>
</feature>
<accession>A0ABR4QLE3</accession>
<proteinExistence type="predicted"/>
<keyword evidence="3" id="KW-1185">Reference proteome</keyword>
<feature type="region of interest" description="Disordered" evidence="1">
    <location>
        <begin position="62"/>
        <end position="173"/>
    </location>
</feature>
<comment type="caution">
    <text evidence="2">The sequence shown here is derived from an EMBL/GenBank/DDBJ whole genome shotgun (WGS) entry which is preliminary data.</text>
</comment>
<dbReference type="EMBL" id="JAKROA010000002">
    <property type="protein sequence ID" value="KAL5109913.1"/>
    <property type="molecule type" value="Genomic_DNA"/>
</dbReference>
<feature type="compositionally biased region" description="Basic residues" evidence="1">
    <location>
        <begin position="67"/>
        <end position="83"/>
    </location>
</feature>
<evidence type="ECO:0000313" key="3">
    <source>
        <dbReference type="Proteomes" id="UP001651158"/>
    </source>
</evidence>
<feature type="compositionally biased region" description="Polar residues" evidence="1">
    <location>
        <begin position="121"/>
        <end position="135"/>
    </location>
</feature>
<sequence>MHRMIKHRMNRVLSTAYESGSLAFSKDFLNEFGTIVQKSNKLAANIALPEGILNPLLMAQSDPPRGAFKRKRRTLRVRRQRRPRQTDETVTGSRSSGRHPCDDVPPVPEMSRSSETKVCDQSRSPVSPSMHSTMTLDDLCGCSSCSSSSSSSSLTSTCSSPSPSSSSSDADRI</sequence>
<gene>
    <name evidence="2" type="ORF">TcWFU_002197</name>
</gene>
<protein>
    <submittedName>
        <fullName evidence="2">Uncharacterized protein</fullName>
    </submittedName>
</protein>
<name>A0ABR4QLE3_9CEST</name>
<organism evidence="2 3">
    <name type="scientific">Taenia crassiceps</name>
    <dbReference type="NCBI Taxonomy" id="6207"/>
    <lineage>
        <taxon>Eukaryota</taxon>
        <taxon>Metazoa</taxon>
        <taxon>Spiralia</taxon>
        <taxon>Lophotrochozoa</taxon>
        <taxon>Platyhelminthes</taxon>
        <taxon>Cestoda</taxon>
        <taxon>Eucestoda</taxon>
        <taxon>Cyclophyllidea</taxon>
        <taxon>Taeniidae</taxon>
        <taxon>Taenia</taxon>
    </lineage>
</organism>
<dbReference type="Proteomes" id="UP001651158">
    <property type="component" value="Unassembled WGS sequence"/>
</dbReference>
<reference evidence="2 3" key="1">
    <citation type="journal article" date="2022" name="Front. Cell. Infect. Microbiol.">
        <title>The Genomes of Two Strains of Taenia crassiceps the Animal Model for the Study of Human Cysticercosis.</title>
        <authorList>
            <person name="Bobes R.J."/>
            <person name="Estrada K."/>
            <person name="Rios-Valencia D.G."/>
            <person name="Calderon-Gallegos A."/>
            <person name="de la Torre P."/>
            <person name="Carrero J.C."/>
            <person name="Sanchez-Flores A."/>
            <person name="Laclette J.P."/>
        </authorList>
    </citation>
    <scope>NUCLEOTIDE SEQUENCE [LARGE SCALE GENOMIC DNA]</scope>
    <source>
        <strain evidence="2">WFUcys</strain>
    </source>
</reference>